<dbReference type="NCBIfam" id="TIGR00281">
    <property type="entry name" value="SMC-Scp complex subunit ScpB"/>
    <property type="match status" value="1"/>
</dbReference>
<evidence type="ECO:0000256" key="5">
    <source>
        <dbReference type="HAMAP-Rule" id="MF_01804"/>
    </source>
</evidence>
<organism evidence="6 7">
    <name type="scientific">Fundicoccus culcitae</name>
    <dbReference type="NCBI Taxonomy" id="2969821"/>
    <lineage>
        <taxon>Bacteria</taxon>
        <taxon>Bacillati</taxon>
        <taxon>Bacillota</taxon>
        <taxon>Bacilli</taxon>
        <taxon>Lactobacillales</taxon>
        <taxon>Aerococcaceae</taxon>
        <taxon>Fundicoccus</taxon>
    </lineage>
</organism>
<dbReference type="InterPro" id="IPR036388">
    <property type="entry name" value="WH-like_DNA-bd_sf"/>
</dbReference>
<accession>A0ABY5P7H1</accession>
<dbReference type="Pfam" id="PF04079">
    <property type="entry name" value="SMC_ScpB"/>
    <property type="match status" value="1"/>
</dbReference>
<dbReference type="EMBL" id="CP102453">
    <property type="protein sequence ID" value="UUX34546.1"/>
    <property type="molecule type" value="Genomic_DNA"/>
</dbReference>
<reference evidence="6 7" key="1">
    <citation type="submission" date="2022-08" db="EMBL/GenBank/DDBJ databases">
        <title>Aerococcaceae sp. nov isolated from spoiled eye mask.</title>
        <authorList>
            <person name="Zhou G."/>
            <person name="Xie X.-B."/>
            <person name="Shi Q.-S."/>
            <person name="Wang Y.-S."/>
            <person name="Wen X."/>
            <person name="Peng H."/>
            <person name="Yang X.-J."/>
            <person name="Tao H.-B."/>
            <person name="Huang X.-M."/>
        </authorList>
    </citation>
    <scope>NUCLEOTIDE SEQUENCE [LARGE SCALE GENOMIC DNA]</scope>
    <source>
        <strain evidence="7">DM20194951</strain>
    </source>
</reference>
<dbReference type="HAMAP" id="MF_01804">
    <property type="entry name" value="ScpB"/>
    <property type="match status" value="1"/>
</dbReference>
<evidence type="ECO:0000256" key="4">
    <source>
        <dbReference type="ARBA" id="ARBA00023306"/>
    </source>
</evidence>
<evidence type="ECO:0000313" key="6">
    <source>
        <dbReference type="EMBL" id="UUX34546.1"/>
    </source>
</evidence>
<dbReference type="InterPro" id="IPR036390">
    <property type="entry name" value="WH_DNA-bd_sf"/>
</dbReference>
<keyword evidence="2 5" id="KW-0132">Cell division</keyword>
<dbReference type="RefSeq" id="WP_313794046.1">
    <property type="nucleotide sequence ID" value="NZ_CP102453.1"/>
</dbReference>
<evidence type="ECO:0000256" key="3">
    <source>
        <dbReference type="ARBA" id="ARBA00022829"/>
    </source>
</evidence>
<comment type="subunit">
    <text evidence="5">Homodimer. Homodimerization may be required to stabilize the binding of ScpA to the Smc head domains. Component of a cohesin-like complex composed of ScpA, ScpB and the Smc homodimer, in which ScpA and ScpB bind to the head domain of Smc. The presence of the three proteins is required for the association of the complex with DNA.</text>
</comment>
<keyword evidence="3 5" id="KW-0159">Chromosome partition</keyword>
<comment type="similarity">
    <text evidence="5">Belongs to the ScpB family.</text>
</comment>
<evidence type="ECO:0000256" key="2">
    <source>
        <dbReference type="ARBA" id="ARBA00022618"/>
    </source>
</evidence>
<dbReference type="PIRSF" id="PIRSF019345">
    <property type="entry name" value="ScpB"/>
    <property type="match status" value="1"/>
</dbReference>
<dbReference type="InterPro" id="IPR005234">
    <property type="entry name" value="ScpB_csome_segregation"/>
</dbReference>
<comment type="subcellular location">
    <subcellularLocation>
        <location evidence="5">Cytoplasm</location>
    </subcellularLocation>
    <text evidence="5">Associated with two foci at the outer edges of the nucleoid region in young cells, and at four foci within both cell halves in older cells.</text>
</comment>
<dbReference type="PANTHER" id="PTHR34298">
    <property type="entry name" value="SEGREGATION AND CONDENSATION PROTEIN B"/>
    <property type="match status" value="1"/>
</dbReference>
<gene>
    <name evidence="5 6" type="primary">scpB</name>
    <name evidence="6" type="ORF">NRE15_02535</name>
</gene>
<dbReference type="SUPFAM" id="SSF46785">
    <property type="entry name" value="Winged helix' DNA-binding domain"/>
    <property type="match status" value="2"/>
</dbReference>
<keyword evidence="1 5" id="KW-0963">Cytoplasm</keyword>
<name>A0ABY5P7H1_9LACT</name>
<dbReference type="PANTHER" id="PTHR34298:SF2">
    <property type="entry name" value="SEGREGATION AND CONDENSATION PROTEIN B"/>
    <property type="match status" value="1"/>
</dbReference>
<evidence type="ECO:0000256" key="1">
    <source>
        <dbReference type="ARBA" id="ARBA00022490"/>
    </source>
</evidence>
<sequence length="200" mass="22751">MNLKMQIHGLIFVAGEEGVSREELAQVLNADLESISNGLQQLKLDLQENLDSPIELVNYNQRYRLVTKKELESTLINFARSPFTTQLSRSAVETLAIIAYRQPITRMGVDQIRGVNSAAMIQRLLGRDLIKEVGRVEAPGRPILYAVTDYFMDYFGLNSLEDLPEIQALPLNSEESYSDLFNIKEWEVDFFDDEASTDEE</sequence>
<evidence type="ECO:0000313" key="7">
    <source>
        <dbReference type="Proteomes" id="UP001315967"/>
    </source>
</evidence>
<keyword evidence="7" id="KW-1185">Reference proteome</keyword>
<dbReference type="Gene3D" id="1.10.10.10">
    <property type="entry name" value="Winged helix-like DNA-binding domain superfamily/Winged helix DNA-binding domain"/>
    <property type="match status" value="2"/>
</dbReference>
<proteinExistence type="inferred from homology"/>
<comment type="function">
    <text evidence="5">Participates in chromosomal partition during cell division. May act via the formation of a condensin-like complex containing Smc and ScpA that pull DNA away from mid-cell into both cell halves.</text>
</comment>
<dbReference type="Proteomes" id="UP001315967">
    <property type="component" value="Chromosome"/>
</dbReference>
<keyword evidence="4 5" id="KW-0131">Cell cycle</keyword>
<protein>
    <recommendedName>
        <fullName evidence="5">Segregation and condensation protein B</fullName>
    </recommendedName>
</protein>